<feature type="region of interest" description="Disordered" evidence="1">
    <location>
        <begin position="117"/>
        <end position="138"/>
    </location>
</feature>
<dbReference type="AlphaFoldDB" id="A0A9W4GVS3"/>
<feature type="region of interest" description="Disordered" evidence="1">
    <location>
        <begin position="69"/>
        <end position="93"/>
    </location>
</feature>
<gene>
    <name evidence="2" type="ORF">SCOCK_50061</name>
</gene>
<dbReference type="Proteomes" id="UP001152519">
    <property type="component" value="Unassembled WGS sequence"/>
</dbReference>
<keyword evidence="3" id="KW-1185">Reference proteome</keyword>
<evidence type="ECO:0000313" key="3">
    <source>
        <dbReference type="Proteomes" id="UP001152519"/>
    </source>
</evidence>
<evidence type="ECO:0000313" key="2">
    <source>
        <dbReference type="EMBL" id="CAG6397012.1"/>
    </source>
</evidence>
<evidence type="ECO:0000256" key="1">
    <source>
        <dbReference type="SAM" id="MobiDB-lite"/>
    </source>
</evidence>
<comment type="caution">
    <text evidence="2">The sequence shown here is derived from an EMBL/GenBank/DDBJ whole genome shotgun (WGS) entry which is preliminary data.</text>
</comment>
<name>A0A9W4GVS3_9ACTN</name>
<dbReference type="EMBL" id="CAJSLV010000081">
    <property type="protein sequence ID" value="CAG6397012.1"/>
    <property type="molecule type" value="Genomic_DNA"/>
</dbReference>
<protein>
    <submittedName>
        <fullName evidence="2">Uncharacterized protein</fullName>
    </submittedName>
</protein>
<feature type="compositionally biased region" description="Basic and acidic residues" evidence="1">
    <location>
        <begin position="69"/>
        <end position="83"/>
    </location>
</feature>
<organism evidence="2 3">
    <name type="scientific">Actinacidiphila cocklensis</name>
    <dbReference type="NCBI Taxonomy" id="887465"/>
    <lineage>
        <taxon>Bacteria</taxon>
        <taxon>Bacillati</taxon>
        <taxon>Actinomycetota</taxon>
        <taxon>Actinomycetes</taxon>
        <taxon>Kitasatosporales</taxon>
        <taxon>Streptomycetaceae</taxon>
        <taxon>Actinacidiphila</taxon>
    </lineage>
</organism>
<sequence length="138" mass="14841">MGRHGPQPLRLLGPDAVLVQPGRQEASAHRCGAVRQHQAHRGVRAPGGRPGVLPLRFFRLVGLPRRDLRGRRPDLARSQDRRAGPAGAHLDQQRVVRTGIAAAGAPDVRPVRAMTLESALPEGWGKPARESMSGRVSG</sequence>
<accession>A0A9W4GVS3</accession>
<proteinExistence type="predicted"/>
<reference evidence="2" key="1">
    <citation type="submission" date="2021-05" db="EMBL/GenBank/DDBJ databases">
        <authorList>
            <person name="Arsene-Ploetze F."/>
        </authorList>
    </citation>
    <scope>NUCLEOTIDE SEQUENCE</scope>
    <source>
        <strain evidence="2">DSM 42138</strain>
    </source>
</reference>